<keyword evidence="3" id="KW-1185">Reference proteome</keyword>
<evidence type="ECO:0008006" key="4">
    <source>
        <dbReference type="Google" id="ProtNLM"/>
    </source>
</evidence>
<feature type="signal peptide" evidence="1">
    <location>
        <begin position="1"/>
        <end position="26"/>
    </location>
</feature>
<dbReference type="KEGG" id="rlc:K227x_49160"/>
<feature type="chain" id="PRO_5021795877" description="Secreted protein" evidence="1">
    <location>
        <begin position="27"/>
        <end position="200"/>
    </location>
</feature>
<reference evidence="2 3" key="1">
    <citation type="submission" date="2019-02" db="EMBL/GenBank/DDBJ databases">
        <title>Deep-cultivation of Planctomycetes and their phenomic and genomic characterization uncovers novel biology.</title>
        <authorList>
            <person name="Wiegand S."/>
            <person name="Jogler M."/>
            <person name="Boedeker C."/>
            <person name="Pinto D."/>
            <person name="Vollmers J."/>
            <person name="Rivas-Marin E."/>
            <person name="Kohn T."/>
            <person name="Peeters S.H."/>
            <person name="Heuer A."/>
            <person name="Rast P."/>
            <person name="Oberbeckmann S."/>
            <person name="Bunk B."/>
            <person name="Jeske O."/>
            <person name="Meyerdierks A."/>
            <person name="Storesund J.E."/>
            <person name="Kallscheuer N."/>
            <person name="Luecker S."/>
            <person name="Lage O.M."/>
            <person name="Pohl T."/>
            <person name="Merkel B.J."/>
            <person name="Hornburger P."/>
            <person name="Mueller R.-W."/>
            <person name="Bruemmer F."/>
            <person name="Labrenz M."/>
            <person name="Spormann A.M."/>
            <person name="Op den Camp H."/>
            <person name="Overmann J."/>
            <person name="Amann R."/>
            <person name="Jetten M.S.M."/>
            <person name="Mascher T."/>
            <person name="Medema M.H."/>
            <person name="Devos D.P."/>
            <person name="Kaster A.-K."/>
            <person name="Ovreas L."/>
            <person name="Rohde M."/>
            <person name="Galperin M.Y."/>
            <person name="Jogler C."/>
        </authorList>
    </citation>
    <scope>NUCLEOTIDE SEQUENCE [LARGE SCALE GENOMIC DNA]</scope>
    <source>
        <strain evidence="2 3">K22_7</strain>
    </source>
</reference>
<accession>A0A517NH94</accession>
<dbReference type="OrthoDB" id="265402at2"/>
<evidence type="ECO:0000313" key="3">
    <source>
        <dbReference type="Proteomes" id="UP000318538"/>
    </source>
</evidence>
<keyword evidence="1" id="KW-0732">Signal</keyword>
<protein>
    <recommendedName>
        <fullName evidence="4">Secreted protein</fullName>
    </recommendedName>
</protein>
<dbReference type="Proteomes" id="UP000318538">
    <property type="component" value="Chromosome"/>
</dbReference>
<name>A0A517NH94_9BACT</name>
<dbReference type="EMBL" id="CP036525">
    <property type="protein sequence ID" value="QDT06506.1"/>
    <property type="molecule type" value="Genomic_DNA"/>
</dbReference>
<dbReference type="AlphaFoldDB" id="A0A517NH94"/>
<organism evidence="2 3">
    <name type="scientific">Rubripirellula lacrimiformis</name>
    <dbReference type="NCBI Taxonomy" id="1930273"/>
    <lineage>
        <taxon>Bacteria</taxon>
        <taxon>Pseudomonadati</taxon>
        <taxon>Planctomycetota</taxon>
        <taxon>Planctomycetia</taxon>
        <taxon>Pirellulales</taxon>
        <taxon>Pirellulaceae</taxon>
        <taxon>Rubripirellula</taxon>
    </lineage>
</organism>
<sequence precursor="true">MKKFFVFSLGMVVALAATSLTGLATAEEAATATHDMVKSGPKGGDHLGPFTVTKIAGASEDGVEEGKKLCYRCKNSSRPQVVIFTRSTGPEVAALVSKLDAALVEHESEQLRCFVNVLGDNPESAAESAKKFAMTSKAKNIPFVVPNEFENGPDDYGINPKAEVTVTFATDGKVTSSRGFKTASDVCVDTVMGDLAALVK</sequence>
<proteinExistence type="predicted"/>
<gene>
    <name evidence="2" type="ORF">K227x_49160</name>
</gene>
<evidence type="ECO:0000256" key="1">
    <source>
        <dbReference type="SAM" id="SignalP"/>
    </source>
</evidence>
<evidence type="ECO:0000313" key="2">
    <source>
        <dbReference type="EMBL" id="QDT06506.1"/>
    </source>
</evidence>
<dbReference type="RefSeq" id="WP_145173218.1">
    <property type="nucleotide sequence ID" value="NZ_CP036525.1"/>
</dbReference>